<dbReference type="EMBL" id="KI695815">
    <property type="protein sequence ID" value="ETM34227.1"/>
    <property type="molecule type" value="Genomic_DNA"/>
</dbReference>
<protein>
    <submittedName>
        <fullName evidence="1">Uncharacterized protein</fullName>
    </submittedName>
</protein>
<evidence type="ECO:0000313" key="2">
    <source>
        <dbReference type="EMBL" id="ETM34227.1"/>
    </source>
</evidence>
<reference evidence="1" key="1">
    <citation type="submission" date="2013-11" db="EMBL/GenBank/DDBJ databases">
        <title>The Genome Sequence of Phytophthora parasitica CHvinca01.</title>
        <authorList>
            <consortium name="The Broad Institute Genomics Platform"/>
            <person name="Russ C."/>
            <person name="Tyler B."/>
            <person name="Panabieres F."/>
            <person name="Shan W."/>
            <person name="Tripathy S."/>
            <person name="Grunwald N."/>
            <person name="Machado M."/>
            <person name="Johnson C.S."/>
            <person name="Arredondo F."/>
            <person name="Hong C."/>
            <person name="Coffey M."/>
            <person name="Young S.K."/>
            <person name="Zeng Q."/>
            <person name="Gargeya S."/>
            <person name="Fitzgerald M."/>
            <person name="Abouelleil A."/>
            <person name="Alvarado L."/>
            <person name="Chapman S.B."/>
            <person name="Gainer-Dewar J."/>
            <person name="Goldberg J."/>
            <person name="Griggs A."/>
            <person name="Gujja S."/>
            <person name="Hansen M."/>
            <person name="Howarth C."/>
            <person name="Imamovic A."/>
            <person name="Ireland A."/>
            <person name="Larimer J."/>
            <person name="McCowan C."/>
            <person name="Murphy C."/>
            <person name="Pearson M."/>
            <person name="Poon T.W."/>
            <person name="Priest M."/>
            <person name="Roberts A."/>
            <person name="Saif S."/>
            <person name="Shea T."/>
            <person name="Sykes S."/>
            <person name="Wortman J."/>
            <person name="Nusbaum C."/>
            <person name="Birren B."/>
        </authorList>
    </citation>
    <scope>NUCLEOTIDE SEQUENCE [LARGE SCALE GENOMIC DNA]</scope>
    <source>
        <strain evidence="1">CHvinca01</strain>
    </source>
</reference>
<dbReference type="AlphaFoldDB" id="W2K7A3"/>
<gene>
    <name evidence="2" type="ORF">L914_18648</name>
    <name evidence="1" type="ORF">L917_18553</name>
</gene>
<proteinExistence type="predicted"/>
<evidence type="ECO:0000313" key="1">
    <source>
        <dbReference type="EMBL" id="ETL81038.1"/>
    </source>
</evidence>
<sequence length="47" mass="5042">MIQNGEEGLAPNGDLESIDNPDCCQVIFMLYHIILHGSVKPVAGTSN</sequence>
<dbReference type="EMBL" id="KI682573">
    <property type="protein sequence ID" value="ETL81038.1"/>
    <property type="molecule type" value="Genomic_DNA"/>
</dbReference>
<accession>W2K7A3</accession>
<dbReference type="Proteomes" id="UP000054423">
    <property type="component" value="Unassembled WGS sequence"/>
</dbReference>
<organism evidence="1">
    <name type="scientific">Phytophthora nicotianae</name>
    <name type="common">Potato buckeye rot agent</name>
    <name type="synonym">Phytophthora parasitica</name>
    <dbReference type="NCBI Taxonomy" id="4792"/>
    <lineage>
        <taxon>Eukaryota</taxon>
        <taxon>Sar</taxon>
        <taxon>Stramenopiles</taxon>
        <taxon>Oomycota</taxon>
        <taxon>Peronosporomycetes</taxon>
        <taxon>Peronosporales</taxon>
        <taxon>Peronosporaceae</taxon>
        <taxon>Phytophthora</taxon>
    </lineage>
</organism>
<dbReference type="Proteomes" id="UP000054532">
    <property type="component" value="Unassembled WGS sequence"/>
</dbReference>
<reference evidence="2" key="2">
    <citation type="submission" date="2013-11" db="EMBL/GenBank/DDBJ databases">
        <title>The Genome Sequence of Phytophthora parasitica IAC_01/95.</title>
        <authorList>
            <consortium name="The Broad Institute Genomics Platform"/>
            <person name="Russ C."/>
            <person name="Tyler B."/>
            <person name="Panabieres F."/>
            <person name="Shan W."/>
            <person name="Tripathy S."/>
            <person name="Grunwald N."/>
            <person name="Machado M."/>
            <person name="Johnson C.S."/>
            <person name="Arredondo F."/>
            <person name="Hong C."/>
            <person name="Coffey M."/>
            <person name="Young S.K."/>
            <person name="Zeng Q."/>
            <person name="Gargeya S."/>
            <person name="Fitzgerald M."/>
            <person name="Abouelleil A."/>
            <person name="Alvarado L."/>
            <person name="Chapman S.B."/>
            <person name="Gainer-Dewar J."/>
            <person name="Goldberg J."/>
            <person name="Griggs A."/>
            <person name="Gujja S."/>
            <person name="Hansen M."/>
            <person name="Howarth C."/>
            <person name="Imamovic A."/>
            <person name="Ireland A."/>
            <person name="Larimer J."/>
            <person name="McCowan C."/>
            <person name="Murphy C."/>
            <person name="Pearson M."/>
            <person name="Poon T.W."/>
            <person name="Priest M."/>
            <person name="Roberts A."/>
            <person name="Saif S."/>
            <person name="Shea T."/>
            <person name="Sykes S."/>
            <person name="Wortman J."/>
            <person name="Nusbaum C."/>
            <person name="Birren B."/>
        </authorList>
    </citation>
    <scope>NUCLEOTIDE SEQUENCE [LARGE SCALE GENOMIC DNA]</scope>
    <source>
        <strain evidence="2">IAC_01/95</strain>
    </source>
</reference>
<name>W2K7A3_PHYNI</name>